<gene>
    <name evidence="1" type="ORF">SAMN05443244_1273</name>
</gene>
<evidence type="ECO:0000313" key="2">
    <source>
        <dbReference type="Proteomes" id="UP000182409"/>
    </source>
</evidence>
<protein>
    <submittedName>
        <fullName evidence="1">Uncharacterized protein</fullName>
    </submittedName>
</protein>
<dbReference type="RefSeq" id="WP_074652835.1">
    <property type="nucleotide sequence ID" value="NZ_FNSD01000001.1"/>
</dbReference>
<name>A0A1H4KML7_9BACT</name>
<dbReference type="OrthoDB" id="123017at2"/>
<dbReference type="AlphaFoldDB" id="A0A1H4KML7"/>
<accession>A0A1H4KML7</accession>
<dbReference type="EMBL" id="FNSD01000001">
    <property type="protein sequence ID" value="SEB59750.1"/>
    <property type="molecule type" value="Genomic_DNA"/>
</dbReference>
<reference evidence="1 2" key="1">
    <citation type="submission" date="2016-10" db="EMBL/GenBank/DDBJ databases">
        <authorList>
            <person name="de Groot N.N."/>
        </authorList>
    </citation>
    <scope>NUCLEOTIDE SEQUENCE [LARGE SCALE GENOMIC DNA]</scope>
    <source>
        <strain evidence="1 2">AB35.6</strain>
    </source>
</reference>
<sequence length="63" mass="6832">MKIQRFVFLATLVAGVTAAYLMQKRGESLMTIVKKTINNPLGTLADELKLALMPAQKSLPSAV</sequence>
<dbReference type="Proteomes" id="UP000182409">
    <property type="component" value="Unassembled WGS sequence"/>
</dbReference>
<organism evidence="1 2">
    <name type="scientific">Terriglobus roseus</name>
    <dbReference type="NCBI Taxonomy" id="392734"/>
    <lineage>
        <taxon>Bacteria</taxon>
        <taxon>Pseudomonadati</taxon>
        <taxon>Acidobacteriota</taxon>
        <taxon>Terriglobia</taxon>
        <taxon>Terriglobales</taxon>
        <taxon>Acidobacteriaceae</taxon>
        <taxon>Terriglobus</taxon>
    </lineage>
</organism>
<evidence type="ECO:0000313" key="1">
    <source>
        <dbReference type="EMBL" id="SEB59750.1"/>
    </source>
</evidence>
<proteinExistence type="predicted"/>